<accession>A0AAP0PEH1</accession>
<dbReference type="PANTHER" id="PTHR46503:SF1">
    <property type="entry name" value="INTER-ALPHA-TRYPSIN INHIBITOR HEAVY CHAIN-LIKE PROTEIN"/>
    <property type="match status" value="1"/>
</dbReference>
<dbReference type="Proteomes" id="UP001420932">
    <property type="component" value="Unassembled WGS sequence"/>
</dbReference>
<evidence type="ECO:0000313" key="3">
    <source>
        <dbReference type="Proteomes" id="UP001420932"/>
    </source>
</evidence>
<gene>
    <name evidence="2" type="ORF">Syun_011563</name>
</gene>
<keyword evidence="3" id="KW-1185">Reference proteome</keyword>
<sequence>MAEEEFVKSVEDGLKLAKRIYFGKDRSALPPKVLTAMERSQSYRRLHLIPTAPMVYAVISDPTIVDNPDLPSYQPHVHGRIDPPALIPLQMNGIEMSVDCCLDTAFVTVTGSWRVHCVMASRSCDCRLAMPVGEQGSILGVEVDVARRSYSSQLIAVEETPEMEKSAKPENGGFLTPQIFTLAIPQVDGGSNITVKASWSQKLSYDAGQFSLAVQFSFPDYVTPAGKRIPKREKIQLNVNSGTGAEVLCREASHPFKEIRRLVGQLGFLYEADVITWSENDLRFSYAVSSNDISGGVFLQAPSPLDFDQREIFFFYLFPGSDQLRKVFRKEVIFLVDTSESMKGKPLESVKNALFASLSMLNPEDAFGIIAFSGETNSLSSSLVLATKENIDNATDWISSNFIAGGLTDILQPLNQAIEMLSDSSGSVPIIFVITDGAVEGERHICDVVRSHLKNRGSLTPRISTFGIGTYCNHYFLQMLALIGRGYCDAAYDVDSIETRVKRLFTAASSVVLADIIVDSFEQLDAVEVYPSQIPDLLSGCLLTVSGRCQGSLPGCIKARGTLADRSTFTVDLKVQKTKDLPLDKVVAKRQIDLLTAQAWFSQSKEIEEKVVKMSIQMGISSEYTRMIIVQTDKTKPSSQSAAALQDLSKANLQKLVSSKERKVFLLKSLGIGFGNLTATLDGIPPGFGEHESSEAAGEALVKAASNCCSRLADCCCCMCCIQACSKLNNQCSIALVQLCSALSVIACFSCCSDD</sequence>
<dbReference type="PANTHER" id="PTHR46503">
    <property type="entry name" value="INTER-ALPHA-TRYPSIN INHIBITOR HEAVY CHAIN-LIKE PROTEIN"/>
    <property type="match status" value="1"/>
</dbReference>
<dbReference type="Gene3D" id="3.40.50.410">
    <property type="entry name" value="von Willebrand factor, type A domain"/>
    <property type="match status" value="1"/>
</dbReference>
<name>A0AAP0PEH1_9MAGN</name>
<feature type="domain" description="VWFA" evidence="1">
    <location>
        <begin position="331"/>
        <end position="508"/>
    </location>
</feature>
<dbReference type="Pfam" id="PF13768">
    <property type="entry name" value="VWA_3"/>
    <property type="match status" value="1"/>
</dbReference>
<dbReference type="InterPro" id="IPR036465">
    <property type="entry name" value="vWFA_dom_sf"/>
</dbReference>
<dbReference type="InterPro" id="IPR002035">
    <property type="entry name" value="VWF_A"/>
</dbReference>
<protein>
    <recommendedName>
        <fullName evidence="1">VWFA domain-containing protein</fullName>
    </recommendedName>
</protein>
<dbReference type="PROSITE" id="PS50234">
    <property type="entry name" value="VWFA"/>
    <property type="match status" value="1"/>
</dbReference>
<dbReference type="CDD" id="cd01461">
    <property type="entry name" value="vWA_interalpha_trypsin_inhibitor"/>
    <property type="match status" value="1"/>
</dbReference>
<evidence type="ECO:0000259" key="1">
    <source>
        <dbReference type="PROSITE" id="PS50234"/>
    </source>
</evidence>
<evidence type="ECO:0000313" key="2">
    <source>
        <dbReference type="EMBL" id="KAK9142163.1"/>
    </source>
</evidence>
<reference evidence="2 3" key="1">
    <citation type="submission" date="2024-01" db="EMBL/GenBank/DDBJ databases">
        <title>Genome assemblies of Stephania.</title>
        <authorList>
            <person name="Yang L."/>
        </authorList>
    </citation>
    <scope>NUCLEOTIDE SEQUENCE [LARGE SCALE GENOMIC DNA]</scope>
    <source>
        <strain evidence="2">YNDBR</strain>
        <tissue evidence="2">Leaf</tissue>
    </source>
</reference>
<comment type="caution">
    <text evidence="2">The sequence shown here is derived from an EMBL/GenBank/DDBJ whole genome shotgun (WGS) entry which is preliminary data.</text>
</comment>
<dbReference type="AlphaFoldDB" id="A0AAP0PEH1"/>
<dbReference type="SUPFAM" id="SSF53300">
    <property type="entry name" value="vWA-like"/>
    <property type="match status" value="1"/>
</dbReference>
<proteinExistence type="predicted"/>
<dbReference type="SMART" id="SM00327">
    <property type="entry name" value="VWA"/>
    <property type="match status" value="1"/>
</dbReference>
<dbReference type="EMBL" id="JBBNAF010000005">
    <property type="protein sequence ID" value="KAK9142163.1"/>
    <property type="molecule type" value="Genomic_DNA"/>
</dbReference>
<organism evidence="2 3">
    <name type="scientific">Stephania yunnanensis</name>
    <dbReference type="NCBI Taxonomy" id="152371"/>
    <lineage>
        <taxon>Eukaryota</taxon>
        <taxon>Viridiplantae</taxon>
        <taxon>Streptophyta</taxon>
        <taxon>Embryophyta</taxon>
        <taxon>Tracheophyta</taxon>
        <taxon>Spermatophyta</taxon>
        <taxon>Magnoliopsida</taxon>
        <taxon>Ranunculales</taxon>
        <taxon>Menispermaceae</taxon>
        <taxon>Menispermoideae</taxon>
        <taxon>Cissampelideae</taxon>
        <taxon>Stephania</taxon>
    </lineage>
</organism>